<dbReference type="EMBL" id="PPHD01035720">
    <property type="protein sequence ID" value="POI25213.1"/>
    <property type="molecule type" value="Genomic_DNA"/>
</dbReference>
<evidence type="ECO:0000313" key="3">
    <source>
        <dbReference type="EMBL" id="POI25213.1"/>
    </source>
</evidence>
<organism evidence="3 4">
    <name type="scientific">Bambusicola thoracicus</name>
    <name type="common">Chinese bamboo-partridge</name>
    <name type="synonym">Perdix thoracica</name>
    <dbReference type="NCBI Taxonomy" id="9083"/>
    <lineage>
        <taxon>Eukaryota</taxon>
        <taxon>Metazoa</taxon>
        <taxon>Chordata</taxon>
        <taxon>Craniata</taxon>
        <taxon>Vertebrata</taxon>
        <taxon>Euteleostomi</taxon>
        <taxon>Archelosauria</taxon>
        <taxon>Archosauria</taxon>
        <taxon>Dinosauria</taxon>
        <taxon>Saurischia</taxon>
        <taxon>Theropoda</taxon>
        <taxon>Coelurosauria</taxon>
        <taxon>Aves</taxon>
        <taxon>Neognathae</taxon>
        <taxon>Galloanserae</taxon>
        <taxon>Galliformes</taxon>
        <taxon>Phasianidae</taxon>
        <taxon>Perdicinae</taxon>
        <taxon>Bambusicola</taxon>
    </lineage>
</organism>
<dbReference type="OrthoDB" id="289416at2759"/>
<reference evidence="3 4" key="1">
    <citation type="submission" date="2018-01" db="EMBL/GenBank/DDBJ databases">
        <title>Comparison of the Chinese Bamboo Partridge and Red Junglefowl genome sequences highlights the importance of demography in genome evolution.</title>
        <authorList>
            <person name="Tiley G.P."/>
            <person name="Kimball R.T."/>
            <person name="Braun E.L."/>
            <person name="Burleigh J.G."/>
        </authorList>
    </citation>
    <scope>NUCLEOTIDE SEQUENCE [LARGE SCALE GENOMIC DNA]</scope>
    <source>
        <strain evidence="3">RTK389</strain>
        <tissue evidence="3">Blood</tissue>
    </source>
</reference>
<name>A0A2P4SM87_BAMTH</name>
<dbReference type="PANTHER" id="PTHR33820">
    <property type="entry name" value="COILED-COIL DOMAIN-CONTAINING PROTEIN 17"/>
    <property type="match status" value="1"/>
</dbReference>
<gene>
    <name evidence="3" type="ORF">CIB84_011036</name>
</gene>
<protein>
    <submittedName>
        <fullName evidence="3">Uncharacterized protein</fullName>
    </submittedName>
</protein>
<dbReference type="InterPro" id="IPR038800">
    <property type="entry name" value="CCDC17"/>
</dbReference>
<comment type="caution">
    <text evidence="3">The sequence shown here is derived from an EMBL/GenBank/DDBJ whole genome shotgun (WGS) entry which is preliminary data.</text>
</comment>
<accession>A0A2P4SM87</accession>
<dbReference type="AlphaFoldDB" id="A0A2P4SM87"/>
<evidence type="ECO:0000256" key="1">
    <source>
        <dbReference type="SAM" id="Coils"/>
    </source>
</evidence>
<keyword evidence="1" id="KW-0175">Coiled coil</keyword>
<dbReference type="PANTHER" id="PTHR33820:SF4">
    <property type="entry name" value="COILED-COIL DOMAIN-CONTAINING PROTEIN 17"/>
    <property type="match status" value="1"/>
</dbReference>
<feature type="coiled-coil region" evidence="1">
    <location>
        <begin position="46"/>
        <end position="106"/>
    </location>
</feature>
<proteinExistence type="predicted"/>
<evidence type="ECO:0000313" key="4">
    <source>
        <dbReference type="Proteomes" id="UP000237246"/>
    </source>
</evidence>
<feature type="region of interest" description="Disordered" evidence="2">
    <location>
        <begin position="178"/>
        <end position="224"/>
    </location>
</feature>
<sequence>MSWATEVPSGKAGHQHRGYQGSCQCHGRALRLAYLRAGGHDEATLAQLLDLQLEATELEKRAAQKMSKHEPQHRAQGQDRTAIEAAQGLDAALMAVELENQRLEDELLALKVWREMRADVGSLAARHHAEDLAQLQAKVEMLLRHQAEGMGPRLPPAIFPPPVAPPLPPALALAEPVRPTLRAGSPTASSRPLAPSSHPTIAFGALDDPPPSQDTPGLHERPQR</sequence>
<evidence type="ECO:0000256" key="2">
    <source>
        <dbReference type="SAM" id="MobiDB-lite"/>
    </source>
</evidence>
<dbReference type="Proteomes" id="UP000237246">
    <property type="component" value="Unassembled WGS sequence"/>
</dbReference>
<keyword evidence="4" id="KW-1185">Reference proteome</keyword>